<evidence type="ECO:0000313" key="1">
    <source>
        <dbReference type="EMBL" id="RGP36140.1"/>
    </source>
</evidence>
<reference evidence="1 2" key="1">
    <citation type="submission" date="2018-08" db="EMBL/GenBank/DDBJ databases">
        <title>Flavobacterium tibetense sp. nov., isolated from a wetland YonghuCo on Tibetan Plateau.</title>
        <authorList>
            <person name="Phurbu D."/>
            <person name="Lu H."/>
            <person name="Xing P."/>
        </authorList>
    </citation>
    <scope>NUCLEOTIDE SEQUENCE [LARGE SCALE GENOMIC DNA]</scope>
    <source>
        <strain evidence="1 2">DJC</strain>
    </source>
</reference>
<keyword evidence="2" id="KW-1185">Reference proteome</keyword>
<name>A0A411YZ99_9RHOB</name>
<accession>A0A411YZ99</accession>
<dbReference type="AlphaFoldDB" id="A0A411YZ99"/>
<organism evidence="1 2">
    <name type="scientific">Pseudotabrizicola alkalilacus</name>
    <dbReference type="NCBI Taxonomy" id="2305252"/>
    <lineage>
        <taxon>Bacteria</taxon>
        <taxon>Pseudomonadati</taxon>
        <taxon>Pseudomonadota</taxon>
        <taxon>Alphaproteobacteria</taxon>
        <taxon>Rhodobacterales</taxon>
        <taxon>Paracoccaceae</taxon>
        <taxon>Pseudotabrizicola</taxon>
    </lineage>
</organism>
<sequence>MEIFPLESATSVASHLARQKGAPSLASWCTDVGIALSDLTAGQRVALARLAQLGEVDIGVLSHHAVIDKGRHGVLLLGHDMRGCALS</sequence>
<evidence type="ECO:0000313" key="2">
    <source>
        <dbReference type="Proteomes" id="UP000284547"/>
    </source>
</evidence>
<proteinExistence type="predicted"/>
<dbReference type="EMBL" id="QWEY01000010">
    <property type="protein sequence ID" value="RGP36140.1"/>
    <property type="molecule type" value="Genomic_DNA"/>
</dbReference>
<dbReference type="Proteomes" id="UP000284547">
    <property type="component" value="Unassembled WGS sequence"/>
</dbReference>
<protein>
    <submittedName>
        <fullName evidence="1">Uncharacterized protein</fullName>
    </submittedName>
</protein>
<comment type="caution">
    <text evidence="1">The sequence shown here is derived from an EMBL/GenBank/DDBJ whole genome shotgun (WGS) entry which is preliminary data.</text>
</comment>
<gene>
    <name evidence="1" type="ORF">D1012_17225</name>
</gene>